<gene>
    <name evidence="2" type="ORF">I3842_14G034200</name>
</gene>
<name>A0A922AEX4_CARIL</name>
<comment type="caution">
    <text evidence="2">The sequence shown here is derived from an EMBL/GenBank/DDBJ whole genome shotgun (WGS) entry which is preliminary data.</text>
</comment>
<reference evidence="2" key="1">
    <citation type="submission" date="2021-01" db="EMBL/GenBank/DDBJ databases">
        <authorList>
            <person name="Lovell J.T."/>
            <person name="Bentley N."/>
            <person name="Bhattarai G."/>
            <person name="Jenkins J.W."/>
            <person name="Sreedasyam A."/>
            <person name="Alarcon Y."/>
            <person name="Bock C."/>
            <person name="Boston L."/>
            <person name="Carlson J."/>
            <person name="Cervantes K."/>
            <person name="Clermont K."/>
            <person name="Krom N."/>
            <person name="Kubenka K."/>
            <person name="Mamidi S."/>
            <person name="Mattison C."/>
            <person name="Monteros M."/>
            <person name="Pisani C."/>
            <person name="Plott C."/>
            <person name="Rajasekar S."/>
            <person name="Rhein H.S."/>
            <person name="Rohla C."/>
            <person name="Song M."/>
            <person name="Hilaire R.S."/>
            <person name="Shu S."/>
            <person name="Wells L."/>
            <person name="Wang X."/>
            <person name="Webber J."/>
            <person name="Heerema R.J."/>
            <person name="Klein P."/>
            <person name="Conner P."/>
            <person name="Grauke L."/>
            <person name="Grimwood J."/>
            <person name="Schmutz J."/>
            <person name="Randall J.J."/>
        </authorList>
    </citation>
    <scope>NUCLEOTIDE SEQUENCE</scope>
    <source>
        <tissue evidence="2">Leaf</tissue>
    </source>
</reference>
<feature type="region of interest" description="Disordered" evidence="1">
    <location>
        <begin position="47"/>
        <end position="77"/>
    </location>
</feature>
<accession>A0A922AEX4</accession>
<feature type="compositionally biased region" description="Polar residues" evidence="1">
    <location>
        <begin position="51"/>
        <end position="60"/>
    </location>
</feature>
<protein>
    <submittedName>
        <fullName evidence="2">Uncharacterized protein</fullName>
    </submittedName>
</protein>
<dbReference type="Proteomes" id="UP000811246">
    <property type="component" value="Chromosome 14"/>
</dbReference>
<sequence>MEYPILSRTQEIISLSRRSSPSQTRTLSPSLLESPLLSLSHPFSPSALSCADQNRSQSPSPFHPRAAGPIRSQSPSPFHPRAVWKWCFDPKPYENGEPREENIHDVGVMNSQCSGVMEAHGAARVTPAKGHELGEWVEDRKWGRKN</sequence>
<proteinExistence type="predicted"/>
<dbReference type="AlphaFoldDB" id="A0A922AEX4"/>
<evidence type="ECO:0000313" key="3">
    <source>
        <dbReference type="Proteomes" id="UP000811246"/>
    </source>
</evidence>
<organism evidence="2 3">
    <name type="scientific">Carya illinoinensis</name>
    <name type="common">Pecan</name>
    <dbReference type="NCBI Taxonomy" id="32201"/>
    <lineage>
        <taxon>Eukaryota</taxon>
        <taxon>Viridiplantae</taxon>
        <taxon>Streptophyta</taxon>
        <taxon>Embryophyta</taxon>
        <taxon>Tracheophyta</taxon>
        <taxon>Spermatophyta</taxon>
        <taxon>Magnoliopsida</taxon>
        <taxon>eudicotyledons</taxon>
        <taxon>Gunneridae</taxon>
        <taxon>Pentapetalae</taxon>
        <taxon>rosids</taxon>
        <taxon>fabids</taxon>
        <taxon>Fagales</taxon>
        <taxon>Juglandaceae</taxon>
        <taxon>Carya</taxon>
    </lineage>
</organism>
<evidence type="ECO:0000313" key="2">
    <source>
        <dbReference type="EMBL" id="KAG6677571.1"/>
    </source>
</evidence>
<dbReference type="EMBL" id="CM031838">
    <property type="protein sequence ID" value="KAG6677571.1"/>
    <property type="molecule type" value="Genomic_DNA"/>
</dbReference>
<evidence type="ECO:0000256" key="1">
    <source>
        <dbReference type="SAM" id="MobiDB-lite"/>
    </source>
</evidence>